<name>A0AAN8MMC3_9PEZI</name>
<keyword evidence="2" id="KW-1185">Reference proteome</keyword>
<dbReference type="Proteomes" id="UP001313282">
    <property type="component" value="Unassembled WGS sequence"/>
</dbReference>
<proteinExistence type="predicted"/>
<dbReference type="AlphaFoldDB" id="A0AAN8MMC3"/>
<evidence type="ECO:0000313" key="1">
    <source>
        <dbReference type="EMBL" id="KAK6342500.1"/>
    </source>
</evidence>
<evidence type="ECO:0000313" key="2">
    <source>
        <dbReference type="Proteomes" id="UP001313282"/>
    </source>
</evidence>
<sequence length="267" mass="30225">MMDMSFDSVREAFWRDEQKLFKESIPSYATDSDFPPCSDDGTLLSAYDYTNNYFSTPSREYIERGGHAPQFSPVCNTDEYNQTTIDPQLLSLNLESGYKARNYEFHDSCGDFNTAAATPTTLQTNTIQKADGMAPDVEGSDQRQISPIHTLYTPLTLQLTAEAPRGYSQRRRRYVNRPQLSGPPRETFRCGHSGCTSEFANKASLAKNRNSKHTSNEVFSYFCLYTGCKSRSNSEVEMRARDNLSINQKAKHSAKWVENTPSTKDTM</sequence>
<accession>A0AAN8MMC3</accession>
<gene>
    <name evidence="1" type="ORF">TWF718_007903</name>
</gene>
<comment type="caution">
    <text evidence="1">The sequence shown here is derived from an EMBL/GenBank/DDBJ whole genome shotgun (WGS) entry which is preliminary data.</text>
</comment>
<dbReference type="EMBL" id="JAVHNR010000005">
    <property type="protein sequence ID" value="KAK6342500.1"/>
    <property type="molecule type" value="Genomic_DNA"/>
</dbReference>
<protein>
    <recommendedName>
        <fullName evidence="3">C2H2-type domain-containing protein</fullName>
    </recommendedName>
</protein>
<organism evidence="1 2">
    <name type="scientific">Orbilia javanica</name>
    <dbReference type="NCBI Taxonomy" id="47235"/>
    <lineage>
        <taxon>Eukaryota</taxon>
        <taxon>Fungi</taxon>
        <taxon>Dikarya</taxon>
        <taxon>Ascomycota</taxon>
        <taxon>Pezizomycotina</taxon>
        <taxon>Orbiliomycetes</taxon>
        <taxon>Orbiliales</taxon>
        <taxon>Orbiliaceae</taxon>
        <taxon>Orbilia</taxon>
    </lineage>
</organism>
<reference evidence="1 2" key="1">
    <citation type="submission" date="2019-10" db="EMBL/GenBank/DDBJ databases">
        <authorList>
            <person name="Palmer J.M."/>
        </authorList>
    </citation>
    <scope>NUCLEOTIDE SEQUENCE [LARGE SCALE GENOMIC DNA]</scope>
    <source>
        <strain evidence="1 2">TWF718</strain>
    </source>
</reference>
<evidence type="ECO:0008006" key="3">
    <source>
        <dbReference type="Google" id="ProtNLM"/>
    </source>
</evidence>